<evidence type="ECO:0000256" key="1">
    <source>
        <dbReference type="SAM" id="Phobius"/>
    </source>
</evidence>
<organism evidence="2 3">
    <name type="scientific">Dyella nitratireducens</name>
    <dbReference type="NCBI Taxonomy" id="1849580"/>
    <lineage>
        <taxon>Bacteria</taxon>
        <taxon>Pseudomonadati</taxon>
        <taxon>Pseudomonadota</taxon>
        <taxon>Gammaproteobacteria</taxon>
        <taxon>Lysobacterales</taxon>
        <taxon>Rhodanobacteraceae</taxon>
        <taxon>Dyella</taxon>
    </lineage>
</organism>
<evidence type="ECO:0008006" key="4">
    <source>
        <dbReference type="Google" id="ProtNLM"/>
    </source>
</evidence>
<sequence length="346" mass="38206">MLNAFGEITQVVAILLGAIFGIGSVIYKRKKGGLAKSDKFTVIGFIVAAVCALVTLAVDTHNQEVAQRKQLKDVSDQLSRQETMLHEIHRGQFRITNYVLGVEFTVSSSLPQLAPLVARWEKYIKSSKSTDFDSLGYSHDDKIFVVRNTHLEILQMYIDPDSSLFPSSDTPEHGLLLPILKMVILSKDAPDVATLVSTQNGLGGSSRFIDLALFMPLDLVNYKVREPSLAASSARPEIFGRIEYDRFAKTITVQCRESSATPILDTGAIISLLDLPNRQIALLGLEKKSVQSIAQIEINTAINGSYGWSGDRQVRYPDLKTATDSNDIIPTYRLKAADFQALRDSQ</sequence>
<accession>A0ABQ1GCN5</accession>
<name>A0ABQ1GCN5_9GAMM</name>
<comment type="caution">
    <text evidence="2">The sequence shown here is derived from an EMBL/GenBank/DDBJ whole genome shotgun (WGS) entry which is preliminary data.</text>
</comment>
<keyword evidence="1" id="KW-1133">Transmembrane helix</keyword>
<dbReference type="RefSeq" id="WP_188795554.1">
    <property type="nucleotide sequence ID" value="NZ_BMJA01000002.1"/>
</dbReference>
<keyword evidence="1" id="KW-0472">Membrane</keyword>
<gene>
    <name evidence="2" type="ORF">GCM10010981_32890</name>
</gene>
<feature type="transmembrane region" description="Helical" evidence="1">
    <location>
        <begin position="6"/>
        <end position="27"/>
    </location>
</feature>
<keyword evidence="3" id="KW-1185">Reference proteome</keyword>
<evidence type="ECO:0000313" key="2">
    <source>
        <dbReference type="EMBL" id="GGA41111.1"/>
    </source>
</evidence>
<evidence type="ECO:0000313" key="3">
    <source>
        <dbReference type="Proteomes" id="UP000620046"/>
    </source>
</evidence>
<dbReference type="Proteomes" id="UP000620046">
    <property type="component" value="Unassembled WGS sequence"/>
</dbReference>
<reference evidence="3" key="1">
    <citation type="journal article" date="2019" name="Int. J. Syst. Evol. Microbiol.">
        <title>The Global Catalogue of Microorganisms (GCM) 10K type strain sequencing project: providing services to taxonomists for standard genome sequencing and annotation.</title>
        <authorList>
            <consortium name="The Broad Institute Genomics Platform"/>
            <consortium name="The Broad Institute Genome Sequencing Center for Infectious Disease"/>
            <person name="Wu L."/>
            <person name="Ma J."/>
        </authorList>
    </citation>
    <scope>NUCLEOTIDE SEQUENCE [LARGE SCALE GENOMIC DNA]</scope>
    <source>
        <strain evidence="3">CGMCC 1.15439</strain>
    </source>
</reference>
<keyword evidence="1" id="KW-0812">Transmembrane</keyword>
<proteinExistence type="predicted"/>
<protein>
    <recommendedName>
        <fullName evidence="4">Peptidase A2 domain-containing protein</fullName>
    </recommendedName>
</protein>
<dbReference type="EMBL" id="BMJA01000002">
    <property type="protein sequence ID" value="GGA41111.1"/>
    <property type="molecule type" value="Genomic_DNA"/>
</dbReference>
<feature type="transmembrane region" description="Helical" evidence="1">
    <location>
        <begin position="39"/>
        <end position="58"/>
    </location>
</feature>